<gene>
    <name evidence="1" type="ORF">E2C01_021240</name>
</gene>
<organism evidence="1 2">
    <name type="scientific">Portunus trituberculatus</name>
    <name type="common">Swimming crab</name>
    <name type="synonym">Neptunus trituberculatus</name>
    <dbReference type="NCBI Taxonomy" id="210409"/>
    <lineage>
        <taxon>Eukaryota</taxon>
        <taxon>Metazoa</taxon>
        <taxon>Ecdysozoa</taxon>
        <taxon>Arthropoda</taxon>
        <taxon>Crustacea</taxon>
        <taxon>Multicrustacea</taxon>
        <taxon>Malacostraca</taxon>
        <taxon>Eumalacostraca</taxon>
        <taxon>Eucarida</taxon>
        <taxon>Decapoda</taxon>
        <taxon>Pleocyemata</taxon>
        <taxon>Brachyura</taxon>
        <taxon>Eubrachyura</taxon>
        <taxon>Portunoidea</taxon>
        <taxon>Portunidae</taxon>
        <taxon>Portuninae</taxon>
        <taxon>Portunus</taxon>
    </lineage>
</organism>
<reference evidence="1 2" key="1">
    <citation type="submission" date="2019-05" db="EMBL/GenBank/DDBJ databases">
        <title>Another draft genome of Portunus trituberculatus and its Hox gene families provides insights of decapod evolution.</title>
        <authorList>
            <person name="Jeong J.-H."/>
            <person name="Song I."/>
            <person name="Kim S."/>
            <person name="Choi T."/>
            <person name="Kim D."/>
            <person name="Ryu S."/>
            <person name="Kim W."/>
        </authorList>
    </citation>
    <scope>NUCLEOTIDE SEQUENCE [LARGE SCALE GENOMIC DNA]</scope>
    <source>
        <tissue evidence="1">Muscle</tissue>
    </source>
</reference>
<comment type="caution">
    <text evidence="1">The sequence shown here is derived from an EMBL/GenBank/DDBJ whole genome shotgun (WGS) entry which is preliminary data.</text>
</comment>
<sequence length="136" mass="14153">MGLRGLVGAGVGSRMGAGMEFWMDVGGGARVGSEVGDLGVQGFWWVKSAQEAASHFSFDVQEEVSPIMLQFLQLHCLQANRALLRGGAVARTTKQTMVLPDTPVSVMVATAFPAAGTPIAGNVAVAKQKTAIAVHD</sequence>
<proteinExistence type="predicted"/>
<evidence type="ECO:0000313" key="2">
    <source>
        <dbReference type="Proteomes" id="UP000324222"/>
    </source>
</evidence>
<protein>
    <submittedName>
        <fullName evidence="1">Uncharacterized protein</fullName>
    </submittedName>
</protein>
<accession>A0A5B7E3X4</accession>
<name>A0A5B7E3X4_PORTR</name>
<dbReference type="AlphaFoldDB" id="A0A5B7E3X4"/>
<keyword evidence="2" id="KW-1185">Reference proteome</keyword>
<dbReference type="Proteomes" id="UP000324222">
    <property type="component" value="Unassembled WGS sequence"/>
</dbReference>
<evidence type="ECO:0000313" key="1">
    <source>
        <dbReference type="EMBL" id="MPC28047.1"/>
    </source>
</evidence>
<dbReference type="EMBL" id="VSRR010001846">
    <property type="protein sequence ID" value="MPC28047.1"/>
    <property type="molecule type" value="Genomic_DNA"/>
</dbReference>